<dbReference type="Pfam" id="PF08546">
    <property type="entry name" value="ApbA_C"/>
    <property type="match status" value="1"/>
</dbReference>
<evidence type="ECO:0000256" key="11">
    <source>
        <dbReference type="RuleBase" id="RU362068"/>
    </source>
</evidence>
<dbReference type="SUPFAM" id="SSF48179">
    <property type="entry name" value="6-phosphogluconate dehydrogenase C-terminal domain-like"/>
    <property type="match status" value="1"/>
</dbReference>
<dbReference type="InterPro" id="IPR013752">
    <property type="entry name" value="KPA_reductase"/>
</dbReference>
<keyword evidence="7 11" id="KW-0521">NADP</keyword>
<dbReference type="UniPathway" id="UPA00028">
    <property type="reaction ID" value="UER00004"/>
</dbReference>
<comment type="caution">
    <text evidence="14">The sequence shown here is derived from an EMBL/GenBank/DDBJ whole genome shotgun (WGS) entry which is preliminary data.</text>
</comment>
<dbReference type="PANTHER" id="PTHR43765">
    <property type="entry name" value="2-DEHYDROPANTOATE 2-REDUCTASE-RELATED"/>
    <property type="match status" value="1"/>
</dbReference>
<dbReference type="InterPro" id="IPR013328">
    <property type="entry name" value="6PGD_dom2"/>
</dbReference>
<evidence type="ECO:0000256" key="9">
    <source>
        <dbReference type="ARBA" id="ARBA00032024"/>
    </source>
</evidence>
<dbReference type="Gene3D" id="1.10.1040.10">
    <property type="entry name" value="N-(1-d-carboxylethyl)-l-norvaline Dehydrogenase, domain 2"/>
    <property type="match status" value="1"/>
</dbReference>
<comment type="function">
    <text evidence="1 11">Catalyzes the NADPH-dependent reduction of ketopantoate into pantoic acid.</text>
</comment>
<proteinExistence type="inferred from homology"/>
<evidence type="ECO:0000256" key="5">
    <source>
        <dbReference type="ARBA" id="ARBA00019465"/>
    </source>
</evidence>
<dbReference type="OrthoDB" id="9800163at2"/>
<comment type="pathway">
    <text evidence="2 11">Cofactor biosynthesis; (R)-pantothenate biosynthesis; (R)-pantoate from 3-methyl-2-oxobutanoate: step 2/2.</text>
</comment>
<evidence type="ECO:0000259" key="12">
    <source>
        <dbReference type="Pfam" id="PF02558"/>
    </source>
</evidence>
<protein>
    <recommendedName>
        <fullName evidence="5 11">2-dehydropantoate 2-reductase</fullName>
        <ecNumber evidence="4 11">1.1.1.169</ecNumber>
    </recommendedName>
    <alternativeName>
        <fullName evidence="9 11">Ketopantoate reductase</fullName>
    </alternativeName>
</protein>
<evidence type="ECO:0000259" key="13">
    <source>
        <dbReference type="Pfam" id="PF08546"/>
    </source>
</evidence>
<comment type="catalytic activity">
    <reaction evidence="10 11">
        <text>(R)-pantoate + NADP(+) = 2-dehydropantoate + NADPH + H(+)</text>
        <dbReference type="Rhea" id="RHEA:16233"/>
        <dbReference type="ChEBI" id="CHEBI:11561"/>
        <dbReference type="ChEBI" id="CHEBI:15378"/>
        <dbReference type="ChEBI" id="CHEBI:15980"/>
        <dbReference type="ChEBI" id="CHEBI:57783"/>
        <dbReference type="ChEBI" id="CHEBI:58349"/>
        <dbReference type="EC" id="1.1.1.169"/>
    </reaction>
</comment>
<dbReference type="PANTHER" id="PTHR43765:SF2">
    <property type="entry name" value="2-DEHYDROPANTOATE 2-REDUCTASE"/>
    <property type="match status" value="1"/>
</dbReference>
<dbReference type="RefSeq" id="WP_119111470.1">
    <property type="nucleotide sequence ID" value="NZ_CBCSEO010000001.1"/>
</dbReference>
<evidence type="ECO:0000313" key="14">
    <source>
        <dbReference type="EMBL" id="RID87899.1"/>
    </source>
</evidence>
<feature type="domain" description="Ketopantoate reductase C-terminal" evidence="13">
    <location>
        <begin position="174"/>
        <end position="293"/>
    </location>
</feature>
<dbReference type="InterPro" id="IPR050838">
    <property type="entry name" value="Ketopantoate_reductase"/>
</dbReference>
<reference evidence="14 15" key="1">
    <citation type="submission" date="2018-08" db="EMBL/GenBank/DDBJ databases">
        <title>Bacillus jemisoniae sp. nov., Bacillus chryseoplanitiae sp. nov., Bacillus resnikiae sp. nov., and Bacillus frankliniae sp. nov., isolated from Viking spacecraft and associated surfaces.</title>
        <authorList>
            <person name="Seuylemezian A."/>
            <person name="Vaishampayan P."/>
        </authorList>
    </citation>
    <scope>NUCLEOTIDE SEQUENCE [LARGE SCALE GENOMIC DNA]</scope>
    <source>
        <strain evidence="14 15">JJ-247</strain>
    </source>
</reference>
<feature type="domain" description="Ketopantoate reductase N-terminal" evidence="12">
    <location>
        <begin position="3"/>
        <end position="148"/>
    </location>
</feature>
<dbReference type="EMBL" id="QWVT01000008">
    <property type="protein sequence ID" value="RID87899.1"/>
    <property type="molecule type" value="Genomic_DNA"/>
</dbReference>
<dbReference type="GO" id="GO:0015940">
    <property type="term" value="P:pantothenate biosynthetic process"/>
    <property type="evidence" value="ECO:0007669"/>
    <property type="project" value="UniProtKB-UniPathway"/>
</dbReference>
<evidence type="ECO:0000313" key="15">
    <source>
        <dbReference type="Proteomes" id="UP000265816"/>
    </source>
</evidence>
<evidence type="ECO:0000256" key="10">
    <source>
        <dbReference type="ARBA" id="ARBA00048793"/>
    </source>
</evidence>
<keyword evidence="8 11" id="KW-0560">Oxidoreductase</keyword>
<dbReference type="Gene3D" id="3.40.50.720">
    <property type="entry name" value="NAD(P)-binding Rossmann-like Domain"/>
    <property type="match status" value="1"/>
</dbReference>
<evidence type="ECO:0000256" key="2">
    <source>
        <dbReference type="ARBA" id="ARBA00004994"/>
    </source>
</evidence>
<dbReference type="InterPro" id="IPR036291">
    <property type="entry name" value="NAD(P)-bd_dom_sf"/>
</dbReference>
<dbReference type="GO" id="GO:0005737">
    <property type="term" value="C:cytoplasm"/>
    <property type="evidence" value="ECO:0007669"/>
    <property type="project" value="TreeGrafter"/>
</dbReference>
<evidence type="ECO:0000256" key="4">
    <source>
        <dbReference type="ARBA" id="ARBA00013014"/>
    </source>
</evidence>
<sequence>MEIAVIGGGSIGLLFSYYLGRKNRVTVYTRTEGQSEAIRANGIHLLKKGCDFRAGVNAAPLEKWTGREELTILAVKQYQLQSVLNSVAERMPGDASLMFLQNGMGHVKWLSELPVKNIYIGSVEHGAMAIGDHSVSHNGIGVTRVAVYKGEAGPIKHFTEMELVDFPVEMADDFRSVLIGKLVVNAVINPLTAAFQVRNGELLDNPFFYEIFKDLFSEVAMALRLEDKEKHFANIVSVCRKTSANSSSMLKDIEAGRQTEIDGILGYILEEAEGQNIDTPIIRTYFRHIKGKEFQRGASI</sequence>
<dbReference type="NCBIfam" id="TIGR00745">
    <property type="entry name" value="apbA_panE"/>
    <property type="match status" value="1"/>
</dbReference>
<dbReference type="NCBIfam" id="NF005093">
    <property type="entry name" value="PRK06522.2-4"/>
    <property type="match status" value="1"/>
</dbReference>
<keyword evidence="6 11" id="KW-0566">Pantothenate biosynthesis</keyword>
<dbReference type="SUPFAM" id="SSF51735">
    <property type="entry name" value="NAD(P)-binding Rossmann-fold domains"/>
    <property type="match status" value="1"/>
</dbReference>
<comment type="similarity">
    <text evidence="3 11">Belongs to the ketopantoate reductase family.</text>
</comment>
<dbReference type="GO" id="GO:0008677">
    <property type="term" value="F:2-dehydropantoate 2-reductase activity"/>
    <property type="evidence" value="ECO:0007669"/>
    <property type="project" value="UniProtKB-EC"/>
</dbReference>
<organism evidence="14 15">
    <name type="scientific">Mesobacillus zeae</name>
    <dbReference type="NCBI Taxonomy" id="1917180"/>
    <lineage>
        <taxon>Bacteria</taxon>
        <taxon>Bacillati</taxon>
        <taxon>Bacillota</taxon>
        <taxon>Bacilli</taxon>
        <taxon>Bacillales</taxon>
        <taxon>Bacillaceae</taxon>
        <taxon>Mesobacillus</taxon>
    </lineage>
</organism>
<evidence type="ECO:0000256" key="8">
    <source>
        <dbReference type="ARBA" id="ARBA00023002"/>
    </source>
</evidence>
<dbReference type="AlphaFoldDB" id="A0A398BCJ5"/>
<keyword evidence="15" id="KW-1185">Reference proteome</keyword>
<evidence type="ECO:0000256" key="1">
    <source>
        <dbReference type="ARBA" id="ARBA00002919"/>
    </source>
</evidence>
<dbReference type="InterPro" id="IPR003710">
    <property type="entry name" value="ApbA"/>
</dbReference>
<dbReference type="Pfam" id="PF02558">
    <property type="entry name" value="ApbA"/>
    <property type="match status" value="1"/>
</dbReference>
<dbReference type="InterPro" id="IPR008927">
    <property type="entry name" value="6-PGluconate_DH-like_C_sf"/>
</dbReference>
<name>A0A398BCJ5_9BACI</name>
<gene>
    <name evidence="14" type="ORF">D1970_03420</name>
</gene>
<dbReference type="Proteomes" id="UP000265816">
    <property type="component" value="Unassembled WGS sequence"/>
</dbReference>
<evidence type="ECO:0000256" key="6">
    <source>
        <dbReference type="ARBA" id="ARBA00022655"/>
    </source>
</evidence>
<dbReference type="EC" id="1.1.1.169" evidence="4 11"/>
<evidence type="ECO:0000256" key="3">
    <source>
        <dbReference type="ARBA" id="ARBA00007870"/>
    </source>
</evidence>
<evidence type="ECO:0000256" key="7">
    <source>
        <dbReference type="ARBA" id="ARBA00022857"/>
    </source>
</evidence>
<dbReference type="GO" id="GO:0050661">
    <property type="term" value="F:NADP binding"/>
    <property type="evidence" value="ECO:0007669"/>
    <property type="project" value="TreeGrafter"/>
</dbReference>
<accession>A0A398BCJ5</accession>
<dbReference type="InterPro" id="IPR013332">
    <property type="entry name" value="KPR_N"/>
</dbReference>